<sequence length="66" mass="7654">METQTIQIRGDNDAIAYINFVDRDLAVSIVYGDNQYDFTIEPITLKALAYAYKLHCEECDEKYNKV</sequence>
<proteinExistence type="predicted"/>
<protein>
    <submittedName>
        <fullName evidence="1">Uncharacterized protein</fullName>
    </submittedName>
</protein>
<dbReference type="EMBL" id="BK032629">
    <property type="protein sequence ID" value="DAF52115.1"/>
    <property type="molecule type" value="Genomic_DNA"/>
</dbReference>
<evidence type="ECO:0000313" key="1">
    <source>
        <dbReference type="EMBL" id="DAF52115.1"/>
    </source>
</evidence>
<organism evidence="1">
    <name type="scientific">Myoviridae sp. ctPoO4</name>
    <dbReference type="NCBI Taxonomy" id="2827685"/>
    <lineage>
        <taxon>Viruses</taxon>
        <taxon>Duplodnaviria</taxon>
        <taxon>Heunggongvirae</taxon>
        <taxon>Uroviricota</taxon>
        <taxon>Caudoviricetes</taxon>
    </lineage>
</organism>
<accession>A0A8S5SMS5</accession>
<name>A0A8S5SMS5_9CAUD</name>
<reference evidence="1" key="1">
    <citation type="journal article" date="2021" name="Proc. Natl. Acad. Sci. U.S.A.">
        <title>A Catalog of Tens of Thousands of Viruses from Human Metagenomes Reveals Hidden Associations with Chronic Diseases.</title>
        <authorList>
            <person name="Tisza M.J."/>
            <person name="Buck C.B."/>
        </authorList>
    </citation>
    <scope>NUCLEOTIDE SEQUENCE</scope>
    <source>
        <strain evidence="1">CtPoO4</strain>
    </source>
</reference>